<comment type="caution">
    <text evidence="1">The sequence shown here is derived from an EMBL/GenBank/DDBJ whole genome shotgun (WGS) entry which is preliminary data.</text>
</comment>
<protein>
    <recommendedName>
        <fullName evidence="3">ParB/Sulfiredoxin domain-containing protein</fullName>
    </recommendedName>
</protein>
<evidence type="ECO:0000313" key="1">
    <source>
        <dbReference type="EMBL" id="MDY0416148.1"/>
    </source>
</evidence>
<accession>A0ABU5CWR6</accession>
<evidence type="ECO:0000313" key="2">
    <source>
        <dbReference type="Proteomes" id="UP001270266"/>
    </source>
</evidence>
<proteinExistence type="predicted"/>
<evidence type="ECO:0008006" key="3">
    <source>
        <dbReference type="Google" id="ProtNLM"/>
    </source>
</evidence>
<dbReference type="EMBL" id="JARDVI010000001">
    <property type="protein sequence ID" value="MDY0416148.1"/>
    <property type="molecule type" value="Genomic_DNA"/>
</dbReference>
<keyword evidence="2" id="KW-1185">Reference proteome</keyword>
<reference evidence="1 2" key="1">
    <citation type="submission" date="2023-02" db="EMBL/GenBank/DDBJ databases">
        <title>The draft genomes of Enterobacter strains.</title>
        <authorList>
            <person name="He Y."/>
            <person name="Feng Y."/>
            <person name="Zong Z."/>
        </authorList>
    </citation>
    <scope>NUCLEOTIDE SEQUENCE [LARGE SCALE GENOMIC DNA]</scope>
    <source>
        <strain evidence="1 2">170198</strain>
    </source>
</reference>
<organism evidence="1 2">
    <name type="scientific">Enterobacter chinensis</name>
    <dbReference type="NCBI Taxonomy" id="3030997"/>
    <lineage>
        <taxon>Bacteria</taxon>
        <taxon>Pseudomonadati</taxon>
        <taxon>Pseudomonadota</taxon>
        <taxon>Gammaproteobacteria</taxon>
        <taxon>Enterobacterales</taxon>
        <taxon>Enterobacteriaceae</taxon>
        <taxon>Enterobacter</taxon>
    </lineage>
</organism>
<name>A0ABU5CWR6_9ENTR</name>
<dbReference type="RefSeq" id="WP_320385322.1">
    <property type="nucleotide sequence ID" value="NZ_JARDVI010000001.1"/>
</dbReference>
<dbReference type="Proteomes" id="UP001270266">
    <property type="component" value="Unassembled WGS sequence"/>
</dbReference>
<sequence>MFGKINLTTKALSTLQLDTSNPRLLGYKKQGKLQTEKEIITLMMARYGIKELINSILSNGFYPDEILYAIPDENASNKRIIVEGNRRLTACKIIKKPNLLKGTTFSNLITKIERHPNYNAAVETIKKLHLVELSNRSAARTYIASKHTKESIKRWSVYTQGAYYIDLLSEFDDIIKLRSSINNSVSMSRIRGVILFTRLTDQILELPTLSQEEKERLVNDIDNIRTEAIFRLIQRQDFKSEIANINLNKQGEIVVRKIGQSAYNHILAKLARDANFTKKLSTRQEDDKKIDEYLKELKLIINQFSSVEDKVIEDENEDEDATFDLNDSDIEAENVDDTVGQDTDDQEQYSVAPEPQIRPVQKKKQHLSLLKKSTPFIYIHAKIDELVLESKTVNINKHKHSAILLSRTLIQVVLSYIIKCSSQHQNYKRDSKHNYLELDSLLSFFSNNIKNIFPDEEDNNVYKLIRSDLNSYKESGKLISNLVTHSDQHALTLQEVIHVQVKLQSLMDYFLPKIISGHQAQ</sequence>
<gene>
    <name evidence="1" type="ORF">PYW49_00480</name>
</gene>